<feature type="compositionally biased region" description="Basic residues" evidence="1">
    <location>
        <begin position="21"/>
        <end position="30"/>
    </location>
</feature>
<name>A0AAP0Q6C4_9MAGN</name>
<organism evidence="2 3">
    <name type="scientific">Stephania yunnanensis</name>
    <dbReference type="NCBI Taxonomy" id="152371"/>
    <lineage>
        <taxon>Eukaryota</taxon>
        <taxon>Viridiplantae</taxon>
        <taxon>Streptophyta</taxon>
        <taxon>Embryophyta</taxon>
        <taxon>Tracheophyta</taxon>
        <taxon>Spermatophyta</taxon>
        <taxon>Magnoliopsida</taxon>
        <taxon>Ranunculales</taxon>
        <taxon>Menispermaceae</taxon>
        <taxon>Menispermoideae</taxon>
        <taxon>Cissampelideae</taxon>
        <taxon>Stephania</taxon>
    </lineage>
</organism>
<comment type="caution">
    <text evidence="2">The sequence shown here is derived from an EMBL/GenBank/DDBJ whole genome shotgun (WGS) entry which is preliminary data.</text>
</comment>
<dbReference type="Proteomes" id="UP001420932">
    <property type="component" value="Unassembled WGS sequence"/>
</dbReference>
<evidence type="ECO:0000313" key="3">
    <source>
        <dbReference type="Proteomes" id="UP001420932"/>
    </source>
</evidence>
<gene>
    <name evidence="2" type="ORF">Syun_001305</name>
</gene>
<accession>A0AAP0Q6C4</accession>
<sequence length="128" mass="14636">MRHGIDIVTIERAHISGPNLRRLHNRKSKKGGPGTSPLKHTSGIRYFQTYEDILVRVKALDKDEDNEVTPNDVFLHVQTKDHDGLTFIDSRSAPSHFSFDDFVFVMAKLLMRREEHTQATPGLPIDEE</sequence>
<feature type="region of interest" description="Disordered" evidence="1">
    <location>
        <begin position="18"/>
        <end position="41"/>
    </location>
</feature>
<keyword evidence="3" id="KW-1185">Reference proteome</keyword>
<dbReference type="AlphaFoldDB" id="A0AAP0Q6C4"/>
<protein>
    <submittedName>
        <fullName evidence="2">Uncharacterized protein</fullName>
    </submittedName>
</protein>
<proteinExistence type="predicted"/>
<reference evidence="2 3" key="1">
    <citation type="submission" date="2024-01" db="EMBL/GenBank/DDBJ databases">
        <title>Genome assemblies of Stephania.</title>
        <authorList>
            <person name="Yang L."/>
        </authorList>
    </citation>
    <scope>NUCLEOTIDE SEQUENCE [LARGE SCALE GENOMIC DNA]</scope>
    <source>
        <strain evidence="2">YNDBR</strain>
        <tissue evidence="2">Leaf</tissue>
    </source>
</reference>
<evidence type="ECO:0000313" key="2">
    <source>
        <dbReference type="EMBL" id="KAK9169165.1"/>
    </source>
</evidence>
<dbReference type="InterPro" id="IPR018247">
    <property type="entry name" value="EF_Hand_1_Ca_BS"/>
</dbReference>
<dbReference type="EMBL" id="JBBNAF010000001">
    <property type="protein sequence ID" value="KAK9169165.1"/>
    <property type="molecule type" value="Genomic_DNA"/>
</dbReference>
<evidence type="ECO:0000256" key="1">
    <source>
        <dbReference type="SAM" id="MobiDB-lite"/>
    </source>
</evidence>
<dbReference type="PROSITE" id="PS00018">
    <property type="entry name" value="EF_HAND_1"/>
    <property type="match status" value="1"/>
</dbReference>